<sequence>MVDVLQWMKDGKGDNGHGFLMAAQIYNDGRCHQLNCGNVSLTRQVLFLNHVPGQPTSSLEQWCESNVQITASHPEADCTYPDGKDEYYTTCKTIGATLATATQCGACTNPTTAPVPASCNAFTVFDGEA</sequence>
<dbReference type="OrthoDB" id="64281at2759"/>
<gene>
    <name evidence="2" type="ORF">K470DRAFT_267463</name>
</gene>
<name>A0A6A7C940_9PEZI</name>
<dbReference type="EMBL" id="MU005958">
    <property type="protein sequence ID" value="KAF2863960.1"/>
    <property type="molecule type" value="Genomic_DNA"/>
</dbReference>
<dbReference type="InterPro" id="IPR055915">
    <property type="entry name" value="DUF7492"/>
</dbReference>
<dbReference type="Pfam" id="PF24320">
    <property type="entry name" value="DUF7492"/>
    <property type="match status" value="1"/>
</dbReference>
<accession>A0A6A7C940</accession>
<keyword evidence="3" id="KW-1185">Reference proteome</keyword>
<dbReference type="AlphaFoldDB" id="A0A6A7C940"/>
<reference evidence="2" key="1">
    <citation type="journal article" date="2020" name="Stud. Mycol.">
        <title>101 Dothideomycetes genomes: a test case for predicting lifestyles and emergence of pathogens.</title>
        <authorList>
            <person name="Haridas S."/>
            <person name="Albert R."/>
            <person name="Binder M."/>
            <person name="Bloem J."/>
            <person name="Labutti K."/>
            <person name="Salamov A."/>
            <person name="Andreopoulos B."/>
            <person name="Baker S."/>
            <person name="Barry K."/>
            <person name="Bills G."/>
            <person name="Bluhm B."/>
            <person name="Cannon C."/>
            <person name="Castanera R."/>
            <person name="Culley D."/>
            <person name="Daum C."/>
            <person name="Ezra D."/>
            <person name="Gonzalez J."/>
            <person name="Henrissat B."/>
            <person name="Kuo A."/>
            <person name="Liang C."/>
            <person name="Lipzen A."/>
            <person name="Lutzoni F."/>
            <person name="Magnuson J."/>
            <person name="Mondo S."/>
            <person name="Nolan M."/>
            <person name="Ohm R."/>
            <person name="Pangilinan J."/>
            <person name="Park H.-J."/>
            <person name="Ramirez L."/>
            <person name="Alfaro M."/>
            <person name="Sun H."/>
            <person name="Tritt A."/>
            <person name="Yoshinaga Y."/>
            <person name="Zwiers L.-H."/>
            <person name="Turgeon B."/>
            <person name="Goodwin S."/>
            <person name="Spatafora J."/>
            <person name="Crous P."/>
            <person name="Grigoriev I."/>
        </authorList>
    </citation>
    <scope>NUCLEOTIDE SEQUENCE</scope>
    <source>
        <strain evidence="2">CBS 480.64</strain>
    </source>
</reference>
<evidence type="ECO:0000259" key="1">
    <source>
        <dbReference type="Pfam" id="PF24320"/>
    </source>
</evidence>
<dbReference type="Proteomes" id="UP000799421">
    <property type="component" value="Unassembled WGS sequence"/>
</dbReference>
<protein>
    <recommendedName>
        <fullName evidence="1">DUF7492 domain-containing protein</fullName>
    </recommendedName>
</protein>
<evidence type="ECO:0000313" key="3">
    <source>
        <dbReference type="Proteomes" id="UP000799421"/>
    </source>
</evidence>
<feature type="domain" description="DUF7492" evidence="1">
    <location>
        <begin position="2"/>
        <end position="98"/>
    </location>
</feature>
<organism evidence="2 3">
    <name type="scientific">Piedraia hortae CBS 480.64</name>
    <dbReference type="NCBI Taxonomy" id="1314780"/>
    <lineage>
        <taxon>Eukaryota</taxon>
        <taxon>Fungi</taxon>
        <taxon>Dikarya</taxon>
        <taxon>Ascomycota</taxon>
        <taxon>Pezizomycotina</taxon>
        <taxon>Dothideomycetes</taxon>
        <taxon>Dothideomycetidae</taxon>
        <taxon>Capnodiales</taxon>
        <taxon>Piedraiaceae</taxon>
        <taxon>Piedraia</taxon>
    </lineage>
</organism>
<proteinExistence type="predicted"/>
<evidence type="ECO:0000313" key="2">
    <source>
        <dbReference type="EMBL" id="KAF2863960.1"/>
    </source>
</evidence>